<evidence type="ECO:0000259" key="5">
    <source>
        <dbReference type="PROSITE" id="PS50977"/>
    </source>
</evidence>
<evidence type="ECO:0000256" key="4">
    <source>
        <dbReference type="PROSITE-ProRule" id="PRU00335"/>
    </source>
</evidence>
<feature type="domain" description="HTH tetR-type" evidence="5">
    <location>
        <begin position="18"/>
        <end position="78"/>
    </location>
</feature>
<dbReference type="InterPro" id="IPR036271">
    <property type="entry name" value="Tet_transcr_reg_TetR-rel_C_sf"/>
</dbReference>
<dbReference type="GO" id="GO:0003700">
    <property type="term" value="F:DNA-binding transcription factor activity"/>
    <property type="evidence" value="ECO:0007669"/>
    <property type="project" value="TreeGrafter"/>
</dbReference>
<dbReference type="InterPro" id="IPR001647">
    <property type="entry name" value="HTH_TetR"/>
</dbReference>
<dbReference type="SUPFAM" id="SSF46689">
    <property type="entry name" value="Homeodomain-like"/>
    <property type="match status" value="1"/>
</dbReference>
<accession>A0A1I3ZM41</accession>
<dbReference type="Pfam" id="PF00440">
    <property type="entry name" value="TetR_N"/>
    <property type="match status" value="1"/>
</dbReference>
<dbReference type="PRINTS" id="PR00455">
    <property type="entry name" value="HTHTETR"/>
</dbReference>
<keyword evidence="3" id="KW-0804">Transcription</keyword>
<keyword evidence="2 4" id="KW-0238">DNA-binding</keyword>
<proteinExistence type="predicted"/>
<sequence>MTRPTVRKRRKRVVKSPEERRADILRASREVFETIGFADAKIVDIAEAADIGKGTFYAYFETKDHALGALWEEYVDAFVATTEEILAKGEAWWPTIDELLITLIEHAVDNAGLHRIVYGSANAKALELCKESNARVVDLMCDFVSRGATAGAFRCHNPDWAFRMVYHAADGLLDDLIARRTPIDTAEVTRSVLELAHRTLGDHDLKEKAGDR</sequence>
<evidence type="ECO:0000313" key="6">
    <source>
        <dbReference type="EMBL" id="SFK44599.1"/>
    </source>
</evidence>
<dbReference type="PANTHER" id="PTHR30055:SF234">
    <property type="entry name" value="HTH-TYPE TRANSCRIPTIONAL REGULATOR BETI"/>
    <property type="match status" value="1"/>
</dbReference>
<keyword evidence="1" id="KW-0805">Transcription regulation</keyword>
<dbReference type="AlphaFoldDB" id="A0A1I3ZM41"/>
<gene>
    <name evidence="6" type="ORF">SAMN05192584_10665</name>
</gene>
<name>A0A1I3ZM41_9ACTN</name>
<reference evidence="7" key="1">
    <citation type="submission" date="2016-10" db="EMBL/GenBank/DDBJ databases">
        <authorList>
            <person name="Varghese N."/>
            <person name="Submissions S."/>
        </authorList>
    </citation>
    <scope>NUCLEOTIDE SEQUENCE [LARGE SCALE GENOMIC DNA]</scope>
    <source>
        <strain evidence="7">PL19</strain>
    </source>
</reference>
<protein>
    <submittedName>
        <fullName evidence="6">Transcriptional regulator, TetR family</fullName>
    </submittedName>
</protein>
<dbReference type="InterPro" id="IPR009057">
    <property type="entry name" value="Homeodomain-like_sf"/>
</dbReference>
<dbReference type="PROSITE" id="PS50977">
    <property type="entry name" value="HTH_TETR_2"/>
    <property type="match status" value="1"/>
</dbReference>
<dbReference type="PANTHER" id="PTHR30055">
    <property type="entry name" value="HTH-TYPE TRANSCRIPTIONAL REGULATOR RUTR"/>
    <property type="match status" value="1"/>
</dbReference>
<dbReference type="SUPFAM" id="SSF48498">
    <property type="entry name" value="Tetracyclin repressor-like, C-terminal domain"/>
    <property type="match status" value="1"/>
</dbReference>
<evidence type="ECO:0000313" key="7">
    <source>
        <dbReference type="Proteomes" id="UP000198928"/>
    </source>
</evidence>
<dbReference type="RefSeq" id="WP_093849295.1">
    <property type="nucleotide sequence ID" value="NZ_FOSG01000006.1"/>
</dbReference>
<dbReference type="Gene3D" id="1.10.357.10">
    <property type="entry name" value="Tetracycline Repressor, domain 2"/>
    <property type="match status" value="1"/>
</dbReference>
<organism evidence="6 7">
    <name type="scientific">Streptomyces pini</name>
    <dbReference type="NCBI Taxonomy" id="1520580"/>
    <lineage>
        <taxon>Bacteria</taxon>
        <taxon>Bacillati</taxon>
        <taxon>Actinomycetota</taxon>
        <taxon>Actinomycetes</taxon>
        <taxon>Kitasatosporales</taxon>
        <taxon>Streptomycetaceae</taxon>
        <taxon>Streptomyces</taxon>
    </lineage>
</organism>
<keyword evidence="7" id="KW-1185">Reference proteome</keyword>
<dbReference type="EMBL" id="FOSG01000006">
    <property type="protein sequence ID" value="SFK44599.1"/>
    <property type="molecule type" value="Genomic_DNA"/>
</dbReference>
<dbReference type="Proteomes" id="UP000198928">
    <property type="component" value="Unassembled WGS sequence"/>
</dbReference>
<dbReference type="OrthoDB" id="5112469at2"/>
<dbReference type="GO" id="GO:0000976">
    <property type="term" value="F:transcription cis-regulatory region binding"/>
    <property type="evidence" value="ECO:0007669"/>
    <property type="project" value="TreeGrafter"/>
</dbReference>
<feature type="DNA-binding region" description="H-T-H motif" evidence="4">
    <location>
        <begin position="41"/>
        <end position="60"/>
    </location>
</feature>
<evidence type="ECO:0000256" key="2">
    <source>
        <dbReference type="ARBA" id="ARBA00023125"/>
    </source>
</evidence>
<evidence type="ECO:0000256" key="1">
    <source>
        <dbReference type="ARBA" id="ARBA00023015"/>
    </source>
</evidence>
<evidence type="ECO:0000256" key="3">
    <source>
        <dbReference type="ARBA" id="ARBA00023163"/>
    </source>
</evidence>
<dbReference type="InterPro" id="IPR050109">
    <property type="entry name" value="HTH-type_TetR-like_transc_reg"/>
</dbReference>